<gene>
    <name evidence="2" type="ORF">MAPG_08307</name>
</gene>
<keyword evidence="4" id="KW-1185">Reference proteome</keyword>
<dbReference type="EMBL" id="GL876972">
    <property type="protein sequence ID" value="KLU89335.1"/>
    <property type="molecule type" value="Genomic_DNA"/>
</dbReference>
<feature type="compositionally biased region" description="Polar residues" evidence="1">
    <location>
        <begin position="227"/>
        <end position="245"/>
    </location>
</feature>
<protein>
    <submittedName>
        <fullName evidence="2 3">Uncharacterized protein</fullName>
    </submittedName>
</protein>
<evidence type="ECO:0000256" key="1">
    <source>
        <dbReference type="SAM" id="MobiDB-lite"/>
    </source>
</evidence>
<proteinExistence type="predicted"/>
<dbReference type="VEuPathDB" id="FungiDB:MAPG_08307"/>
<feature type="compositionally biased region" description="Polar residues" evidence="1">
    <location>
        <begin position="56"/>
        <end position="66"/>
    </location>
</feature>
<feature type="compositionally biased region" description="Low complexity" evidence="1">
    <location>
        <begin position="34"/>
        <end position="48"/>
    </location>
</feature>
<reference evidence="2" key="2">
    <citation type="submission" date="2010-05" db="EMBL/GenBank/DDBJ databases">
        <title>The Genome Sequence of Magnaporthe poae strain ATCC 64411.</title>
        <authorList>
            <consortium name="The Broad Institute Genome Sequencing Platform"/>
            <consortium name="Broad Institute Genome Sequencing Center for Infectious Disease"/>
            <person name="Ma L.-J."/>
            <person name="Dead R."/>
            <person name="Young S."/>
            <person name="Zeng Q."/>
            <person name="Koehrsen M."/>
            <person name="Alvarado L."/>
            <person name="Berlin A."/>
            <person name="Chapman S.B."/>
            <person name="Chen Z."/>
            <person name="Freedman E."/>
            <person name="Gellesch M."/>
            <person name="Goldberg J."/>
            <person name="Griggs A."/>
            <person name="Gujja S."/>
            <person name="Heilman E.R."/>
            <person name="Heiman D."/>
            <person name="Hepburn T."/>
            <person name="Howarth C."/>
            <person name="Jen D."/>
            <person name="Larson L."/>
            <person name="Mehta T."/>
            <person name="Neiman D."/>
            <person name="Pearson M."/>
            <person name="Roberts A."/>
            <person name="Saif S."/>
            <person name="Shea T."/>
            <person name="Shenoy N."/>
            <person name="Sisk P."/>
            <person name="Stolte C."/>
            <person name="Sykes S."/>
            <person name="Walk T."/>
            <person name="White J."/>
            <person name="Yandava C."/>
            <person name="Haas B."/>
            <person name="Nusbaum C."/>
            <person name="Birren B."/>
        </authorList>
    </citation>
    <scope>NUCLEOTIDE SEQUENCE</scope>
    <source>
        <strain evidence="2">ATCC 64411</strain>
    </source>
</reference>
<dbReference type="Proteomes" id="UP000011715">
    <property type="component" value="Unassembled WGS sequence"/>
</dbReference>
<feature type="compositionally biased region" description="Basic and acidic residues" evidence="1">
    <location>
        <begin position="78"/>
        <end position="89"/>
    </location>
</feature>
<dbReference type="EnsemblFungi" id="MAPG_08307T0">
    <property type="protein sequence ID" value="MAPG_08307T0"/>
    <property type="gene ID" value="MAPG_08307"/>
</dbReference>
<dbReference type="eggNOG" id="ENOG502RMQ0">
    <property type="taxonomic scope" value="Eukaryota"/>
</dbReference>
<organism evidence="3 4">
    <name type="scientific">Magnaporthiopsis poae (strain ATCC 64411 / 73-15)</name>
    <name type="common">Kentucky bluegrass fungus</name>
    <name type="synonym">Magnaporthe poae</name>
    <dbReference type="NCBI Taxonomy" id="644358"/>
    <lineage>
        <taxon>Eukaryota</taxon>
        <taxon>Fungi</taxon>
        <taxon>Dikarya</taxon>
        <taxon>Ascomycota</taxon>
        <taxon>Pezizomycotina</taxon>
        <taxon>Sordariomycetes</taxon>
        <taxon>Sordariomycetidae</taxon>
        <taxon>Magnaporthales</taxon>
        <taxon>Magnaporthaceae</taxon>
        <taxon>Magnaporthiopsis</taxon>
    </lineage>
</organism>
<name>A0A0C4E707_MAGP6</name>
<dbReference type="AlphaFoldDB" id="A0A0C4E707"/>
<evidence type="ECO:0000313" key="2">
    <source>
        <dbReference type="EMBL" id="KLU89335.1"/>
    </source>
</evidence>
<reference evidence="3" key="4">
    <citation type="journal article" date="2015" name="G3 (Bethesda)">
        <title>Genome sequences of three phytopathogenic species of the Magnaporthaceae family of fungi.</title>
        <authorList>
            <person name="Okagaki L.H."/>
            <person name="Nunes C.C."/>
            <person name="Sailsbery J."/>
            <person name="Clay B."/>
            <person name="Brown D."/>
            <person name="John T."/>
            <person name="Oh Y."/>
            <person name="Young N."/>
            <person name="Fitzgerald M."/>
            <person name="Haas B.J."/>
            <person name="Zeng Q."/>
            <person name="Young S."/>
            <person name="Adiconis X."/>
            <person name="Fan L."/>
            <person name="Levin J.Z."/>
            <person name="Mitchell T.K."/>
            <person name="Okubara P.A."/>
            <person name="Farman M.L."/>
            <person name="Kohn L.M."/>
            <person name="Birren B."/>
            <person name="Ma L.-J."/>
            <person name="Dean R.A."/>
        </authorList>
    </citation>
    <scope>NUCLEOTIDE SEQUENCE</scope>
    <source>
        <strain evidence="3">ATCC 64411 / 73-15</strain>
    </source>
</reference>
<evidence type="ECO:0000313" key="3">
    <source>
        <dbReference type="EnsemblFungi" id="MAPG_08307T0"/>
    </source>
</evidence>
<dbReference type="EMBL" id="ADBL01002001">
    <property type="status" value="NOT_ANNOTATED_CDS"/>
    <property type="molecule type" value="Genomic_DNA"/>
</dbReference>
<feature type="region of interest" description="Disordered" evidence="1">
    <location>
        <begin position="24"/>
        <end position="138"/>
    </location>
</feature>
<feature type="compositionally biased region" description="Low complexity" evidence="1">
    <location>
        <begin position="93"/>
        <end position="121"/>
    </location>
</feature>
<reference evidence="2" key="3">
    <citation type="submission" date="2011-03" db="EMBL/GenBank/DDBJ databases">
        <title>Annotation of Magnaporthe poae ATCC 64411.</title>
        <authorList>
            <person name="Ma L.-J."/>
            <person name="Dead R."/>
            <person name="Young S.K."/>
            <person name="Zeng Q."/>
            <person name="Gargeya S."/>
            <person name="Fitzgerald M."/>
            <person name="Haas B."/>
            <person name="Abouelleil A."/>
            <person name="Alvarado L."/>
            <person name="Arachchi H.M."/>
            <person name="Berlin A."/>
            <person name="Brown A."/>
            <person name="Chapman S.B."/>
            <person name="Chen Z."/>
            <person name="Dunbar C."/>
            <person name="Freedman E."/>
            <person name="Gearin G."/>
            <person name="Gellesch M."/>
            <person name="Goldberg J."/>
            <person name="Griggs A."/>
            <person name="Gujja S."/>
            <person name="Heiman D."/>
            <person name="Howarth C."/>
            <person name="Larson L."/>
            <person name="Lui A."/>
            <person name="MacDonald P.J.P."/>
            <person name="Mehta T."/>
            <person name="Montmayeur A."/>
            <person name="Murphy C."/>
            <person name="Neiman D."/>
            <person name="Pearson M."/>
            <person name="Priest M."/>
            <person name="Roberts A."/>
            <person name="Saif S."/>
            <person name="Shea T."/>
            <person name="Shenoy N."/>
            <person name="Sisk P."/>
            <person name="Stolte C."/>
            <person name="Sykes S."/>
            <person name="Yandava C."/>
            <person name="Wortman J."/>
            <person name="Nusbaum C."/>
            <person name="Birren B."/>
        </authorList>
    </citation>
    <scope>NUCLEOTIDE SEQUENCE</scope>
    <source>
        <strain evidence="2">ATCC 64411</strain>
    </source>
</reference>
<evidence type="ECO:0000313" key="4">
    <source>
        <dbReference type="Proteomes" id="UP000011715"/>
    </source>
</evidence>
<accession>A0A0C4E707</accession>
<reference evidence="4" key="1">
    <citation type="submission" date="2010-05" db="EMBL/GenBank/DDBJ databases">
        <title>The genome sequence of Magnaporthe poae strain ATCC 64411.</title>
        <authorList>
            <person name="Ma L.-J."/>
            <person name="Dead R."/>
            <person name="Young S."/>
            <person name="Zeng Q."/>
            <person name="Koehrsen M."/>
            <person name="Alvarado L."/>
            <person name="Berlin A."/>
            <person name="Chapman S.B."/>
            <person name="Chen Z."/>
            <person name="Freedman E."/>
            <person name="Gellesch M."/>
            <person name="Goldberg J."/>
            <person name="Griggs A."/>
            <person name="Gujja S."/>
            <person name="Heilman E.R."/>
            <person name="Heiman D."/>
            <person name="Hepburn T."/>
            <person name="Howarth C."/>
            <person name="Jen D."/>
            <person name="Larson L."/>
            <person name="Mehta T."/>
            <person name="Neiman D."/>
            <person name="Pearson M."/>
            <person name="Roberts A."/>
            <person name="Saif S."/>
            <person name="Shea T."/>
            <person name="Shenoy N."/>
            <person name="Sisk P."/>
            <person name="Stolte C."/>
            <person name="Sykes S."/>
            <person name="Walk T."/>
            <person name="White J."/>
            <person name="Yandava C."/>
            <person name="Haas B."/>
            <person name="Nusbaum C."/>
            <person name="Birren B."/>
        </authorList>
    </citation>
    <scope>NUCLEOTIDE SEQUENCE [LARGE SCALE GENOMIC DNA]</scope>
    <source>
        <strain evidence="4">ATCC 64411 / 73-15</strain>
    </source>
</reference>
<feature type="compositionally biased region" description="Basic residues" evidence="1">
    <location>
        <begin position="24"/>
        <end position="33"/>
    </location>
</feature>
<dbReference type="OrthoDB" id="3563866at2759"/>
<feature type="region of interest" description="Disordered" evidence="1">
    <location>
        <begin position="223"/>
        <end position="250"/>
    </location>
</feature>
<sequence length="280" mass="29347">MALLSEADLMNSLDDALMMISSGGHHHHHRHAGKSTSSTAKSLTAAAADHGPPLLSVTTTATTHQPSFHAASTAADAADMKPTSDEWSRPYRSSSVSSTSSGSQSDNSSTTASTVPSTPDSDVSRSEPISRASTVSLSIDSRCSDSIDSGAATTSAINPNNTVAHKIVSSGATGITARRQQLDPLARNYPAPAATDKLDLDEMLARKPQKWTLGHYFHKSRAAGYNDSDNGNRGSASVPSLSSMSGDVAAGHRRKSELELAKKELLAAQEEIRRLAVGRV</sequence>
<reference evidence="3" key="5">
    <citation type="submission" date="2015-06" db="UniProtKB">
        <authorList>
            <consortium name="EnsemblFungi"/>
        </authorList>
    </citation>
    <scope>IDENTIFICATION</scope>
    <source>
        <strain evidence="3">ATCC 64411</strain>
    </source>
</reference>